<sequence length="286" mass="32133">MPVDPNVNDENIAQLDPVAPAVDSVDYVSSEDLKPLSDPDVKFQGLIEGLESKDWLKICDSLNDVRRMVEDWPHVSLIPRFDTDSAMKNPRSALCKTSIMAASDIFKSYDPNVNDESIAHLDHVAPAVDYVDYVSSEDLKPLSDPDVKFQLHMCLSSMKTDEYEYMTRVVNIEGEKVLLVLVKAMKNPRSALCKTSIMAASDIFKSYGDKLLESITRDAVDHMVEHVNALASELATTTTNECFKINQCKDLLSIFTHMEGKGFVGFSEDDEESKKRFVQNFYHGCF</sequence>
<dbReference type="GO" id="GO:0008017">
    <property type="term" value="F:microtubule binding"/>
    <property type="evidence" value="ECO:0007669"/>
    <property type="project" value="TreeGrafter"/>
</dbReference>
<dbReference type="PANTHER" id="PTHR21567">
    <property type="entry name" value="CLASP"/>
    <property type="match status" value="1"/>
</dbReference>
<proteinExistence type="predicted"/>
<dbReference type="InterPro" id="IPR011989">
    <property type="entry name" value="ARM-like"/>
</dbReference>
<gene>
    <name evidence="1" type="ORF">LVIROSA_LOCUS19661</name>
</gene>
<dbReference type="AlphaFoldDB" id="A0AAU9N5A1"/>
<protein>
    <recommendedName>
        <fullName evidence="3">TOG domain-containing protein</fullName>
    </recommendedName>
</protein>
<accession>A0AAU9N5A1</accession>
<dbReference type="Proteomes" id="UP001157418">
    <property type="component" value="Unassembled WGS sequence"/>
</dbReference>
<dbReference type="GO" id="GO:0005881">
    <property type="term" value="C:cytoplasmic microtubule"/>
    <property type="evidence" value="ECO:0007669"/>
    <property type="project" value="TreeGrafter"/>
</dbReference>
<evidence type="ECO:0000313" key="2">
    <source>
        <dbReference type="Proteomes" id="UP001157418"/>
    </source>
</evidence>
<evidence type="ECO:0000313" key="1">
    <source>
        <dbReference type="EMBL" id="CAH1433051.1"/>
    </source>
</evidence>
<keyword evidence="2" id="KW-1185">Reference proteome</keyword>
<evidence type="ECO:0008006" key="3">
    <source>
        <dbReference type="Google" id="ProtNLM"/>
    </source>
</evidence>
<organism evidence="1 2">
    <name type="scientific">Lactuca virosa</name>
    <dbReference type="NCBI Taxonomy" id="75947"/>
    <lineage>
        <taxon>Eukaryota</taxon>
        <taxon>Viridiplantae</taxon>
        <taxon>Streptophyta</taxon>
        <taxon>Embryophyta</taxon>
        <taxon>Tracheophyta</taxon>
        <taxon>Spermatophyta</taxon>
        <taxon>Magnoliopsida</taxon>
        <taxon>eudicotyledons</taxon>
        <taxon>Gunneridae</taxon>
        <taxon>Pentapetalae</taxon>
        <taxon>asterids</taxon>
        <taxon>campanulids</taxon>
        <taxon>Asterales</taxon>
        <taxon>Asteraceae</taxon>
        <taxon>Cichorioideae</taxon>
        <taxon>Cichorieae</taxon>
        <taxon>Lactucinae</taxon>
        <taxon>Lactuca</taxon>
    </lineage>
</organism>
<name>A0AAU9N5A1_9ASTR</name>
<dbReference type="PANTHER" id="PTHR21567:SF65">
    <property type="entry name" value="ARM REPEAT SUPERFAMILY PROTEIN"/>
    <property type="match status" value="1"/>
</dbReference>
<reference evidence="1 2" key="1">
    <citation type="submission" date="2022-01" db="EMBL/GenBank/DDBJ databases">
        <authorList>
            <person name="Xiong W."/>
            <person name="Schranz E."/>
        </authorList>
    </citation>
    <scope>NUCLEOTIDE SEQUENCE [LARGE SCALE GENOMIC DNA]</scope>
</reference>
<comment type="caution">
    <text evidence="1">The sequence shown here is derived from an EMBL/GenBank/DDBJ whole genome shotgun (WGS) entry which is preliminary data.</text>
</comment>
<dbReference type="EMBL" id="CAKMRJ010003334">
    <property type="protein sequence ID" value="CAH1433051.1"/>
    <property type="molecule type" value="Genomic_DNA"/>
</dbReference>
<dbReference type="GO" id="GO:0000226">
    <property type="term" value="P:microtubule cytoskeleton organization"/>
    <property type="evidence" value="ECO:0007669"/>
    <property type="project" value="TreeGrafter"/>
</dbReference>
<dbReference type="Gene3D" id="1.25.10.10">
    <property type="entry name" value="Leucine-rich Repeat Variant"/>
    <property type="match status" value="1"/>
</dbReference>